<dbReference type="Proteomes" id="UP000321393">
    <property type="component" value="Unassembled WGS sequence"/>
</dbReference>
<dbReference type="PANTHER" id="PTHR45835">
    <property type="entry name" value="YALI0A06105P"/>
    <property type="match status" value="1"/>
</dbReference>
<dbReference type="AlphaFoldDB" id="A0A5A7VKU3"/>
<dbReference type="PANTHER" id="PTHR45835:SF104">
    <property type="entry name" value="PROTEIN NYNRIN-LIKE"/>
    <property type="match status" value="1"/>
</dbReference>
<dbReference type="InterPro" id="IPR031315">
    <property type="entry name" value="LNS2/PITP"/>
</dbReference>
<evidence type="ECO:0000313" key="6">
    <source>
        <dbReference type="Proteomes" id="UP000321947"/>
    </source>
</evidence>
<dbReference type="STRING" id="1194695.A0A5A7VKU3"/>
<dbReference type="SUPFAM" id="SSF53098">
    <property type="entry name" value="Ribonuclease H-like"/>
    <property type="match status" value="1"/>
</dbReference>
<feature type="domain" description="LNS2/PITP" evidence="2">
    <location>
        <begin position="342"/>
        <end position="408"/>
    </location>
</feature>
<dbReference type="InterPro" id="IPR012337">
    <property type="entry name" value="RNaseH-like_sf"/>
</dbReference>
<accession>A0A5A7VKU3</accession>
<dbReference type="EMBL" id="SSTE01000977">
    <property type="protein sequence ID" value="KAA0065939.1"/>
    <property type="molecule type" value="Genomic_DNA"/>
</dbReference>
<proteinExistence type="predicted"/>
<dbReference type="Pfam" id="PF24626">
    <property type="entry name" value="SH3_Tf2-1"/>
    <property type="match status" value="1"/>
</dbReference>
<organism evidence="3 5">
    <name type="scientific">Cucumis melo var. makuwa</name>
    <name type="common">Oriental melon</name>
    <dbReference type="NCBI Taxonomy" id="1194695"/>
    <lineage>
        <taxon>Eukaryota</taxon>
        <taxon>Viridiplantae</taxon>
        <taxon>Streptophyta</taxon>
        <taxon>Embryophyta</taxon>
        <taxon>Tracheophyta</taxon>
        <taxon>Spermatophyta</taxon>
        <taxon>Magnoliopsida</taxon>
        <taxon>eudicotyledons</taxon>
        <taxon>Gunneridae</taxon>
        <taxon>Pentapetalae</taxon>
        <taxon>rosids</taxon>
        <taxon>fabids</taxon>
        <taxon>Cucurbitales</taxon>
        <taxon>Cucurbitaceae</taxon>
        <taxon>Benincaseae</taxon>
        <taxon>Cucumis</taxon>
    </lineage>
</organism>
<dbReference type="SMART" id="SM00775">
    <property type="entry name" value="LNS2"/>
    <property type="match status" value="1"/>
</dbReference>
<dbReference type="InterPro" id="IPR036397">
    <property type="entry name" value="RNaseH_sf"/>
</dbReference>
<dbReference type="InterPro" id="IPR056924">
    <property type="entry name" value="SH3_Tf2-1"/>
</dbReference>
<dbReference type="GO" id="GO:0003676">
    <property type="term" value="F:nucleic acid binding"/>
    <property type="evidence" value="ECO:0007669"/>
    <property type="project" value="InterPro"/>
</dbReference>
<evidence type="ECO:0000259" key="2">
    <source>
        <dbReference type="SMART" id="SM00775"/>
    </source>
</evidence>
<reference evidence="5 6" key="1">
    <citation type="submission" date="2019-08" db="EMBL/GenBank/DDBJ databases">
        <title>Draft genome sequences of two oriental melons (Cucumis melo L. var makuwa).</title>
        <authorList>
            <person name="Kwon S.-Y."/>
        </authorList>
    </citation>
    <scope>NUCLEOTIDE SEQUENCE [LARGE SCALE GENOMIC DNA]</scope>
    <source>
        <strain evidence="6">cv. Chang Bougi</strain>
        <strain evidence="5">cv. SW 3</strain>
        <tissue evidence="3">Leaf</tissue>
    </source>
</reference>
<evidence type="ECO:0000256" key="1">
    <source>
        <dbReference type="SAM" id="MobiDB-lite"/>
    </source>
</evidence>
<dbReference type="OrthoDB" id="413122at2759"/>
<protein>
    <submittedName>
        <fullName evidence="3 4">Polyprotein</fullName>
    </submittedName>
</protein>
<name>A0A5A7VKU3_CUCMM</name>
<gene>
    <name evidence="4" type="ORF">E5676_scaffold344G00490</name>
    <name evidence="3" type="ORF">E6C27_scaffold62G00070</name>
</gene>
<feature type="region of interest" description="Disordered" evidence="1">
    <location>
        <begin position="305"/>
        <end position="336"/>
    </location>
</feature>
<sequence length="417" mass="47424">MKPLSQPGFYNLIPDKILEDWTMDFIVGLPKAGGVNVIMVVVNRLTKYAYFITLKHPFAAKKVAATFIDKVPHKWDQFVPWAELWYNTTFHASTKTTPFEAVYGRTPPPLLSYGDRKTLNNEVESMLKARDIAINALKENLYVAQNRMKKTADLKRRELKLRVGEVYLKLRPYRQCSLARKRSEKLAPRFYGPYKIIEEIGAVAYRLELPPEAAIHNVFHISQLKPKLGNQQDYRKVKATWESVYQMNQQFLSFHLEDKGGCCSRRHTLAIGCKGGWYWQWDKVAPVLLGMATFEMNLPLNPNDLIPVEQDDSTRSENEEAENISTPSGNSGNSGLLHSRGSDVLGQFMPLIGMDWTQSGVAKLFSAIKDGEDLPDGPVVISPDGLFPSLYREDKIFLITASGHVSRWTISYMLFRT</sequence>
<dbReference type="Proteomes" id="UP000321947">
    <property type="component" value="Unassembled WGS sequence"/>
</dbReference>
<evidence type="ECO:0000313" key="5">
    <source>
        <dbReference type="Proteomes" id="UP000321393"/>
    </source>
</evidence>
<evidence type="ECO:0000313" key="4">
    <source>
        <dbReference type="EMBL" id="TYK30287.1"/>
    </source>
</evidence>
<evidence type="ECO:0000313" key="3">
    <source>
        <dbReference type="EMBL" id="KAA0065939.1"/>
    </source>
</evidence>
<dbReference type="EMBL" id="SSTD01000679">
    <property type="protein sequence ID" value="TYK30287.1"/>
    <property type="molecule type" value="Genomic_DNA"/>
</dbReference>
<dbReference type="Gene3D" id="3.30.420.10">
    <property type="entry name" value="Ribonuclease H-like superfamily/Ribonuclease H"/>
    <property type="match status" value="1"/>
</dbReference>
<comment type="caution">
    <text evidence="3">The sequence shown here is derived from an EMBL/GenBank/DDBJ whole genome shotgun (WGS) entry which is preliminary data.</text>
</comment>